<dbReference type="PANTHER" id="PTHR21286:SF0">
    <property type="entry name" value="NUCLEAR PORE COMPLEX PROTEIN NUP160"/>
    <property type="match status" value="1"/>
</dbReference>
<dbReference type="Proteomes" id="UP000289886">
    <property type="component" value="Unassembled WGS sequence"/>
</dbReference>
<feature type="domain" description="NUP160 middle TPR" evidence="6">
    <location>
        <begin position="862"/>
        <end position="1117"/>
    </location>
</feature>
<evidence type="ECO:0000259" key="4">
    <source>
        <dbReference type="Pfam" id="PF11715"/>
    </source>
</evidence>
<feature type="domain" description="Nucleoporin Nup120/160 beta-propeller" evidence="4">
    <location>
        <begin position="63"/>
        <end position="214"/>
    </location>
</feature>
<dbReference type="Pfam" id="PF23354">
    <property type="entry name" value="TPR_NUP160_120_M"/>
    <property type="match status" value="1"/>
</dbReference>
<keyword evidence="2" id="KW-0813">Transport</keyword>
<evidence type="ECO:0000313" key="7">
    <source>
        <dbReference type="EMBL" id="RXM34397.1"/>
    </source>
</evidence>
<dbReference type="PANTHER" id="PTHR21286">
    <property type="entry name" value="NUCLEAR PORE COMPLEX PROTEIN NUP160"/>
    <property type="match status" value="1"/>
</dbReference>
<sequence>MAAVLERSFLEICGFERETVQRFRDITVNPGVNSLPGAVKYPDSAGGFYYEESGKLLSVTSNRFIHWTTSGDALQLVEQSLDTNLLNNAVRLRIVNCNLLPGGVHLQETQSHVIILIVTNQSVHRVVLPHPARMYRSELVTETQMQSVFTDIGKVDFRDPQNSYVIPSIPGQFPNSTASTAWLSSEGEALFALPSTSGGILIIKLPPHDVQEETRVRQIFPSVLRFGSWKTMPSSLLCARTTNSECGHTKQDQMCLMVADMMEYMPVNRDVKHSSGQGHKLRLSFSPSTGLCLGVYLAVPKRGQFCVFQLVSTESNRYSLDHISSLFATQETLIDFSLTSTDVWALWQDDENQTIVKYINFEHNQAAQWNQVFVQPPPAEEVTVGEEDDPREAYLGSLFSPSQFTTTALVKALQIYRRGGEKILDLSWEALKKEVTVAVENELQGSVTEYEFSQEEYRQLQVEFWSKFYACCLQYQEALSSPLALHVNPRTAMVCLLKKEAYLGSLFSPSQFTTTALVKALQIYRRGGEKILDLSWEALKKEVTVAVENELQGSVTEYEFSQEEYRQLQVEFWSKFYACCLQYQEALSSPLALHVNPRTAMVCLLKKGYISFLIPCFAVDHLYLCSEGHLSNEEEETPVTDDPDAARDILQLVQCLRLIRESVTEEMACVMEKALEHMQSPERAAEQVLECLLGSDHDNVIEDVQNKMQAIQNPVNAMTILLREMNYEIETPMEDNLGAVQPLNVRMSLSQLFGSSTAVHLVGQAVCQNAMTRFLLCRDLLILQQLYLHLGGEVYFGEDGQLYQLQQDLVSRTSHCLCSYYLVRWASRCLSTAVPMDTLEANLQHLSVLDMSDSAALTPNKSECMMGNCQYTQLQEHIRLISPWCQVNVGSCRFVLGQCYLATGEGHKALQCFQEAATEVGKEEFLDRLIGGSDEEEAASAPRLQYYNKVLRLLEDVGLPELVIQLSTMAISEATDVRSQAALQTRIFKHHLDLGHNKQAYEALTQNPDPCRQLDCLRQLVVVLCERSQLHDLVEFPYVNLHDEVVTIIESRARAVDLMTHNYYELLYAFHINRHNYRKAGTVMFEYGMRLGREVRTLNGLQKQVNCYLCALNCLRLIRPEYAWIVQPVSGGVYERPGASPKRNYDGECAANPAGHRIEILELKDLQKEYILARNRMTLAQHDPNSAAIAGNASAVEMVALLIQAGLFDAALSLCQTFKLSLPPVFEGLAFKCIKLQYGGEAIQSEAWDWLAANQLSSVISTKESSATDEAWRLLSSYLERYKCQNGQYHRCVINKLLSHGVPIPNWLEIDAAGLLRLYLNYDLLEEAAELVLEFVDALLGKGHQYFGIERPLSATAPLVWLPYLAIDQLLQALGENQSNINNANLHQKLQDKLALYYKHVSQATIRRQQNT</sequence>
<evidence type="ECO:0000256" key="2">
    <source>
        <dbReference type="ARBA" id="ARBA00022448"/>
    </source>
</evidence>
<gene>
    <name evidence="7" type="ORF">EOD39_1108</name>
</gene>
<evidence type="ECO:0000259" key="5">
    <source>
        <dbReference type="Pfam" id="PF23347"/>
    </source>
</evidence>
<dbReference type="Pfam" id="PF23347">
    <property type="entry name" value="TPR_Nup160_C"/>
    <property type="match status" value="1"/>
</dbReference>
<dbReference type="InterPro" id="IPR056535">
    <property type="entry name" value="TPR_NUP160_M"/>
</dbReference>
<accession>A0A444UGT9</accession>
<feature type="domain" description="NUP160 C-terminal TPR" evidence="5">
    <location>
        <begin position="1162"/>
        <end position="1405"/>
    </location>
</feature>
<evidence type="ECO:0000256" key="1">
    <source>
        <dbReference type="ARBA" id="ARBA00004123"/>
    </source>
</evidence>
<organism evidence="7 8">
    <name type="scientific">Acipenser ruthenus</name>
    <name type="common">Sterlet sturgeon</name>
    <dbReference type="NCBI Taxonomy" id="7906"/>
    <lineage>
        <taxon>Eukaryota</taxon>
        <taxon>Metazoa</taxon>
        <taxon>Chordata</taxon>
        <taxon>Craniata</taxon>
        <taxon>Vertebrata</taxon>
        <taxon>Euteleostomi</taxon>
        <taxon>Actinopterygii</taxon>
        <taxon>Chondrostei</taxon>
        <taxon>Acipenseriformes</taxon>
        <taxon>Acipenseridae</taxon>
        <taxon>Acipenser</taxon>
    </lineage>
</organism>
<dbReference type="InterPro" id="IPR056536">
    <property type="entry name" value="TPR_NUP160_C"/>
</dbReference>
<dbReference type="InterPro" id="IPR059141">
    <property type="entry name" value="Beta-prop_Nup120_160"/>
</dbReference>
<keyword evidence="3" id="KW-0539">Nucleus</keyword>
<dbReference type="EMBL" id="SCEB01214593">
    <property type="protein sequence ID" value="RXM34397.1"/>
    <property type="molecule type" value="Genomic_DNA"/>
</dbReference>
<protein>
    <submittedName>
        <fullName evidence="7">Nuclear pore complex protein Nup160</fullName>
    </submittedName>
</protein>
<keyword evidence="8" id="KW-1185">Reference proteome</keyword>
<dbReference type="InterPro" id="IPR021717">
    <property type="entry name" value="Nucleoporin_Nup160"/>
</dbReference>
<name>A0A444UGT9_ACIRT</name>
<evidence type="ECO:0000313" key="8">
    <source>
        <dbReference type="Proteomes" id="UP000289886"/>
    </source>
</evidence>
<dbReference type="Pfam" id="PF11715">
    <property type="entry name" value="Beta-prop_Nup120_160"/>
    <property type="match status" value="2"/>
</dbReference>
<dbReference type="GO" id="GO:0005643">
    <property type="term" value="C:nuclear pore"/>
    <property type="evidence" value="ECO:0007669"/>
    <property type="project" value="TreeGrafter"/>
</dbReference>
<evidence type="ECO:0000259" key="6">
    <source>
        <dbReference type="Pfam" id="PF23354"/>
    </source>
</evidence>
<evidence type="ECO:0000256" key="3">
    <source>
        <dbReference type="ARBA" id="ARBA00023242"/>
    </source>
</evidence>
<reference evidence="7 8" key="1">
    <citation type="submission" date="2019-01" db="EMBL/GenBank/DDBJ databases">
        <title>Draft Genome and Complete Hox-Cluster Characterization of the Sterlet Sturgeon (Acipenser ruthenus).</title>
        <authorList>
            <person name="Wei Q."/>
        </authorList>
    </citation>
    <scope>NUCLEOTIDE SEQUENCE [LARGE SCALE GENOMIC DNA]</scope>
    <source>
        <strain evidence="7">WHYD16114868_AA</strain>
        <tissue evidence="7">Blood</tissue>
    </source>
</reference>
<dbReference type="GO" id="GO:0017056">
    <property type="term" value="F:structural constituent of nuclear pore"/>
    <property type="evidence" value="ECO:0007669"/>
    <property type="project" value="TreeGrafter"/>
</dbReference>
<feature type="domain" description="Nucleoporin Nup120/160 beta-propeller" evidence="4">
    <location>
        <begin position="252"/>
        <end position="500"/>
    </location>
</feature>
<comment type="subcellular location">
    <subcellularLocation>
        <location evidence="1">Nucleus</location>
    </subcellularLocation>
</comment>
<proteinExistence type="predicted"/>
<comment type="caution">
    <text evidence="7">The sequence shown here is derived from an EMBL/GenBank/DDBJ whole genome shotgun (WGS) entry which is preliminary data.</text>
</comment>